<evidence type="ECO:0000313" key="3">
    <source>
        <dbReference type="EMBL" id="AVW93334.1"/>
    </source>
</evidence>
<reference evidence="3 4" key="1">
    <citation type="submission" date="2018-03" db="EMBL/GenBank/DDBJ databases">
        <title>The Complete Genome of Celeribacter baekdonensis strain LH4, a Thiosulfate-Oxidizing Alphaproteobacterium Isolated from Gulf of Mexico Continental Slope Sediments.</title>
        <authorList>
            <person name="Flood B.E."/>
            <person name="Bailey J.V."/>
            <person name="Leprich D."/>
        </authorList>
    </citation>
    <scope>NUCLEOTIDE SEQUENCE [LARGE SCALE GENOMIC DNA]</scope>
    <source>
        <strain evidence="3 4">LH4</strain>
    </source>
</reference>
<comment type="similarity">
    <text evidence="1">Belongs to the pseudomonas-type ThrB family.</text>
</comment>
<dbReference type="InterPro" id="IPR002575">
    <property type="entry name" value="Aminoglycoside_PTrfase"/>
</dbReference>
<dbReference type="OrthoDB" id="241498at2"/>
<sequence length="323" mass="36167">MARLENGLKSLLPQWELSDSTELRLLTVSENATFIAQDPDRQSSIILRVHRPNYHQVTEIESELTWISALRQEGAVDTPALVPTLDGTYLTSFQDGEDTRYVVAFDFMAGREPDADASLIAGFRLLGNISARLHSHVETWVKPAGFTRKTWDYESAFGASPLWGDWRDAIGLSEAGETLITRALHKLKDRLDAYGKSGNRFGLIHADLRLANLLQRDDGIGVIDFDDCGFSWFIYDFAAAISFHELNPIVPDLKTAWLEGYASARALSEADIAMIPDFIMFRRTLLTAWIASHAETETAREAGHGRYTQGTIELAARYLEDQL</sequence>
<dbReference type="SUPFAM" id="SSF56112">
    <property type="entry name" value="Protein kinase-like (PK-like)"/>
    <property type="match status" value="1"/>
</dbReference>
<evidence type="ECO:0000256" key="1">
    <source>
        <dbReference type="ARBA" id="ARBA00038240"/>
    </source>
</evidence>
<accession>A0A2R4M830</accession>
<dbReference type="AlphaFoldDB" id="A0A2R4M830"/>
<dbReference type="GO" id="GO:0004413">
    <property type="term" value="F:homoserine kinase activity"/>
    <property type="evidence" value="ECO:0007669"/>
    <property type="project" value="TreeGrafter"/>
</dbReference>
<dbReference type="PANTHER" id="PTHR21064:SF6">
    <property type="entry name" value="AMINOGLYCOSIDE PHOSPHOTRANSFERASE DOMAIN-CONTAINING PROTEIN"/>
    <property type="match status" value="1"/>
</dbReference>
<dbReference type="Pfam" id="PF01636">
    <property type="entry name" value="APH"/>
    <property type="match status" value="1"/>
</dbReference>
<keyword evidence="3" id="KW-0808">Transferase</keyword>
<evidence type="ECO:0000259" key="2">
    <source>
        <dbReference type="Pfam" id="PF01636"/>
    </source>
</evidence>
<dbReference type="PANTHER" id="PTHR21064">
    <property type="entry name" value="AMINOGLYCOSIDE PHOSPHOTRANSFERASE DOMAIN-CONTAINING PROTEIN-RELATED"/>
    <property type="match status" value="1"/>
</dbReference>
<dbReference type="InterPro" id="IPR050249">
    <property type="entry name" value="Pseudomonas-type_ThrB"/>
</dbReference>
<dbReference type="InterPro" id="IPR011009">
    <property type="entry name" value="Kinase-like_dom_sf"/>
</dbReference>
<protein>
    <submittedName>
        <fullName evidence="3">Aminoglycoside phosphotransferase</fullName>
    </submittedName>
</protein>
<organism evidence="3 4">
    <name type="scientific">Celeribacter baekdonensis</name>
    <dbReference type="NCBI Taxonomy" id="875171"/>
    <lineage>
        <taxon>Bacteria</taxon>
        <taxon>Pseudomonadati</taxon>
        <taxon>Pseudomonadota</taxon>
        <taxon>Alphaproteobacteria</taxon>
        <taxon>Rhodobacterales</taxon>
        <taxon>Roseobacteraceae</taxon>
        <taxon>Celeribacter</taxon>
    </lineage>
</organism>
<gene>
    <name evidence="3" type="ORF">DA792_06220</name>
</gene>
<dbReference type="Proteomes" id="UP000241447">
    <property type="component" value="Chromosome"/>
</dbReference>
<dbReference type="KEGG" id="cbak:DA792_06220"/>
<dbReference type="EMBL" id="CP028475">
    <property type="protein sequence ID" value="AVW93334.1"/>
    <property type="molecule type" value="Genomic_DNA"/>
</dbReference>
<name>A0A2R4M830_9RHOB</name>
<dbReference type="Gene3D" id="3.90.1200.10">
    <property type="match status" value="1"/>
</dbReference>
<evidence type="ECO:0000313" key="4">
    <source>
        <dbReference type="Proteomes" id="UP000241447"/>
    </source>
</evidence>
<dbReference type="GO" id="GO:0009088">
    <property type="term" value="P:threonine biosynthetic process"/>
    <property type="evidence" value="ECO:0007669"/>
    <property type="project" value="TreeGrafter"/>
</dbReference>
<feature type="domain" description="Aminoglycoside phosphotransferase" evidence="2">
    <location>
        <begin position="30"/>
        <end position="267"/>
    </location>
</feature>
<proteinExistence type="inferred from homology"/>